<dbReference type="OrthoDB" id="1417722at2759"/>
<proteinExistence type="predicted"/>
<accession>A0A9Q1KKN9</accession>
<sequence length="239" mass="26907">MPEWNSRCEMVGNGRIEWRSLRNGVFYYELRIDSSSTSDDDVSAFEALDEDRDNLPNSPSVSLEAQVSGSSGDVVMVELRSKKLRDKGGGREARTRTSKNKSDVAVAELRSKKVHDKGGSSKVESLKPMREFVEDEGEGIGDVILRLRCTPKAVCSLDSGLEDFKKSATEEIVWSLVLKYKPFVTDRHLVRAHVESWILEMKAFKISQREVPFLVYDVALTGLPATRKHIPVERRQGAY</sequence>
<comment type="caution">
    <text evidence="1">The sequence shown here is derived from an EMBL/GenBank/DDBJ whole genome shotgun (WGS) entry which is preliminary data.</text>
</comment>
<reference evidence="1" key="1">
    <citation type="submission" date="2022-04" db="EMBL/GenBank/DDBJ databases">
        <title>Carnegiea gigantea Genome sequencing and assembly v2.</title>
        <authorList>
            <person name="Copetti D."/>
            <person name="Sanderson M.J."/>
            <person name="Burquez A."/>
            <person name="Wojciechowski M.F."/>
        </authorList>
    </citation>
    <scope>NUCLEOTIDE SEQUENCE</scope>
    <source>
        <strain evidence="1">SGP5-SGP5p</strain>
        <tissue evidence="1">Aerial part</tissue>
    </source>
</reference>
<organism evidence="1 2">
    <name type="scientific">Carnegiea gigantea</name>
    <dbReference type="NCBI Taxonomy" id="171969"/>
    <lineage>
        <taxon>Eukaryota</taxon>
        <taxon>Viridiplantae</taxon>
        <taxon>Streptophyta</taxon>
        <taxon>Embryophyta</taxon>
        <taxon>Tracheophyta</taxon>
        <taxon>Spermatophyta</taxon>
        <taxon>Magnoliopsida</taxon>
        <taxon>eudicotyledons</taxon>
        <taxon>Gunneridae</taxon>
        <taxon>Pentapetalae</taxon>
        <taxon>Caryophyllales</taxon>
        <taxon>Cactineae</taxon>
        <taxon>Cactaceae</taxon>
        <taxon>Cactoideae</taxon>
        <taxon>Echinocereeae</taxon>
        <taxon>Carnegiea</taxon>
    </lineage>
</organism>
<dbReference type="Proteomes" id="UP001153076">
    <property type="component" value="Unassembled WGS sequence"/>
</dbReference>
<keyword evidence="2" id="KW-1185">Reference proteome</keyword>
<gene>
    <name evidence="1" type="ORF">Cgig2_013873</name>
</gene>
<evidence type="ECO:0000313" key="2">
    <source>
        <dbReference type="Proteomes" id="UP001153076"/>
    </source>
</evidence>
<dbReference type="EMBL" id="JAKOGI010000093">
    <property type="protein sequence ID" value="KAJ8444594.1"/>
    <property type="molecule type" value="Genomic_DNA"/>
</dbReference>
<name>A0A9Q1KKN9_9CARY</name>
<protein>
    <submittedName>
        <fullName evidence="1">Uncharacterized protein</fullName>
    </submittedName>
</protein>
<dbReference type="AlphaFoldDB" id="A0A9Q1KKN9"/>
<evidence type="ECO:0000313" key="1">
    <source>
        <dbReference type="EMBL" id="KAJ8444594.1"/>
    </source>
</evidence>